<evidence type="ECO:0000256" key="3">
    <source>
        <dbReference type="ARBA" id="ARBA00011291"/>
    </source>
</evidence>
<keyword evidence="7 12" id="KW-0375">Hydrogen ion transport</keyword>
<name>A0AAU7E565_9NEOP</name>
<evidence type="ECO:0000256" key="11">
    <source>
        <dbReference type="ARBA" id="ARBA00023136"/>
    </source>
</evidence>
<keyword evidence="10 12" id="KW-0496">Mitochondrion</keyword>
<organism evidence="14">
    <name type="scientific">Unilepidotricha sp. 1 SJR-2024a</name>
    <dbReference type="NCBI Taxonomy" id="3158271"/>
    <lineage>
        <taxon>Eukaryota</taxon>
        <taxon>Metazoa</taxon>
        <taxon>Ecdysozoa</taxon>
        <taxon>Arthropoda</taxon>
        <taxon>Hexapoda</taxon>
        <taxon>Insecta</taxon>
        <taxon>Pterygota</taxon>
        <taxon>Neoptera</taxon>
        <taxon>Endopterygota</taxon>
        <taxon>Lepidoptera</taxon>
        <taxon>Glossata</taxon>
        <taxon>Ditrysia</taxon>
        <taxon>Tineoidea</taxon>
        <taxon>Meessiidae</taxon>
        <taxon>Unilepidotricha</taxon>
    </lineage>
</organism>
<dbReference type="GO" id="GO:0015986">
    <property type="term" value="P:proton motive force-driven ATP synthesis"/>
    <property type="evidence" value="ECO:0007669"/>
    <property type="project" value="InterPro"/>
</dbReference>
<keyword evidence="9 12" id="KW-0406">Ion transport</keyword>
<evidence type="ECO:0000256" key="4">
    <source>
        <dbReference type="ARBA" id="ARBA00022448"/>
    </source>
</evidence>
<feature type="transmembrane region" description="Helical" evidence="13">
    <location>
        <begin position="6"/>
        <end position="29"/>
    </location>
</feature>
<dbReference type="AlphaFoldDB" id="A0AAU7E565"/>
<evidence type="ECO:0000256" key="5">
    <source>
        <dbReference type="ARBA" id="ARBA00022547"/>
    </source>
</evidence>
<reference evidence="14" key="1">
    <citation type="submission" date="2024-05" db="EMBL/GenBank/DDBJ databases">
        <title>A new species of Meessiidae in Korea.</title>
        <authorList>
            <person name="Roh S.J."/>
            <person name="Lee D.-J."/>
        </authorList>
    </citation>
    <scope>NUCLEOTIDE SEQUENCE</scope>
</reference>
<accession>A0AAU7E565</accession>
<dbReference type="Pfam" id="PF00895">
    <property type="entry name" value="ATP-synt_8"/>
    <property type="match status" value="1"/>
</dbReference>
<comment type="subcellular location">
    <subcellularLocation>
        <location evidence="1 12">Mitochondrion membrane</location>
        <topology evidence="1 12">Single-pass membrane protein</topology>
    </subcellularLocation>
</comment>
<keyword evidence="11 13" id="KW-0472">Membrane</keyword>
<proteinExistence type="inferred from homology"/>
<keyword evidence="6 12" id="KW-0812">Transmembrane</keyword>
<evidence type="ECO:0000256" key="6">
    <source>
        <dbReference type="ARBA" id="ARBA00022692"/>
    </source>
</evidence>
<keyword evidence="5 12" id="KW-0138">CF(0)</keyword>
<evidence type="ECO:0000256" key="7">
    <source>
        <dbReference type="ARBA" id="ARBA00022781"/>
    </source>
</evidence>
<evidence type="ECO:0000256" key="12">
    <source>
        <dbReference type="RuleBase" id="RU003661"/>
    </source>
</evidence>
<sequence>MPQMMPINWIFLFIIFILTYLIMNMLNYYTFNLSPKKSSLNNFKYPQMNWKW</sequence>
<evidence type="ECO:0000256" key="1">
    <source>
        <dbReference type="ARBA" id="ARBA00004304"/>
    </source>
</evidence>
<dbReference type="GO" id="GO:0015078">
    <property type="term" value="F:proton transmembrane transporter activity"/>
    <property type="evidence" value="ECO:0007669"/>
    <property type="project" value="InterPro"/>
</dbReference>
<dbReference type="InterPro" id="IPR001421">
    <property type="entry name" value="ATP8_metazoa"/>
</dbReference>
<dbReference type="EMBL" id="PP856730">
    <property type="protein sequence ID" value="XBH50166.1"/>
    <property type="molecule type" value="Genomic_DNA"/>
</dbReference>
<evidence type="ECO:0000256" key="13">
    <source>
        <dbReference type="SAM" id="Phobius"/>
    </source>
</evidence>
<evidence type="ECO:0000256" key="2">
    <source>
        <dbReference type="ARBA" id="ARBA00008892"/>
    </source>
</evidence>
<dbReference type="GO" id="GO:0045259">
    <property type="term" value="C:proton-transporting ATP synthase complex"/>
    <property type="evidence" value="ECO:0007669"/>
    <property type="project" value="UniProtKB-KW"/>
</dbReference>
<comment type="subunit">
    <text evidence="3">F-type ATPases have 2 components, CF(1) - the catalytic core - and CF(0) - the membrane proton channel.</text>
</comment>
<evidence type="ECO:0000256" key="10">
    <source>
        <dbReference type="ARBA" id="ARBA00023128"/>
    </source>
</evidence>
<keyword evidence="4 12" id="KW-0813">Transport</keyword>
<comment type="similarity">
    <text evidence="2 12">Belongs to the ATPase protein 8 family.</text>
</comment>
<evidence type="ECO:0000256" key="9">
    <source>
        <dbReference type="ARBA" id="ARBA00023065"/>
    </source>
</evidence>
<evidence type="ECO:0000313" key="14">
    <source>
        <dbReference type="EMBL" id="XBH50166.1"/>
    </source>
</evidence>
<protein>
    <recommendedName>
        <fullName evidence="12">ATP synthase complex subunit 8</fullName>
    </recommendedName>
</protein>
<keyword evidence="8 13" id="KW-1133">Transmembrane helix</keyword>
<evidence type="ECO:0000256" key="8">
    <source>
        <dbReference type="ARBA" id="ARBA00022989"/>
    </source>
</evidence>
<dbReference type="GO" id="GO:0031966">
    <property type="term" value="C:mitochondrial membrane"/>
    <property type="evidence" value="ECO:0007669"/>
    <property type="project" value="UniProtKB-SubCell"/>
</dbReference>
<geneLocation type="mitochondrion" evidence="14"/>
<gene>
    <name evidence="14" type="primary">ATP8</name>
</gene>